<feature type="compositionally biased region" description="Pro residues" evidence="2">
    <location>
        <begin position="821"/>
        <end position="858"/>
    </location>
</feature>
<feature type="region of interest" description="Disordered" evidence="2">
    <location>
        <begin position="1"/>
        <end position="90"/>
    </location>
</feature>
<feature type="compositionally biased region" description="Acidic residues" evidence="2">
    <location>
        <begin position="1154"/>
        <end position="1183"/>
    </location>
</feature>
<feature type="compositionally biased region" description="Acidic residues" evidence="2">
    <location>
        <begin position="1104"/>
        <end position="1138"/>
    </location>
</feature>
<feature type="region of interest" description="Disordered" evidence="2">
    <location>
        <begin position="798"/>
        <end position="1138"/>
    </location>
</feature>
<evidence type="ECO:0000256" key="2">
    <source>
        <dbReference type="SAM" id="MobiDB-lite"/>
    </source>
</evidence>
<feature type="compositionally biased region" description="Pro residues" evidence="2">
    <location>
        <begin position="1197"/>
        <end position="1209"/>
    </location>
</feature>
<reference evidence="4" key="1">
    <citation type="submission" date="2025-08" db="UniProtKB">
        <authorList>
            <consortium name="RefSeq"/>
        </authorList>
    </citation>
    <scope>IDENTIFICATION</scope>
    <source>
        <tissue evidence="4">Whole body</tissue>
    </source>
</reference>
<feature type="region of interest" description="Disordered" evidence="2">
    <location>
        <begin position="1153"/>
        <end position="1215"/>
    </location>
</feature>
<feature type="compositionally biased region" description="Polar residues" evidence="2">
    <location>
        <begin position="57"/>
        <end position="69"/>
    </location>
</feature>
<evidence type="ECO:0000313" key="3">
    <source>
        <dbReference type="Proteomes" id="UP000694925"/>
    </source>
</evidence>
<dbReference type="KEGG" id="ccal:108626877"/>
<keyword evidence="1" id="KW-0175">Coiled coil</keyword>
<evidence type="ECO:0000256" key="1">
    <source>
        <dbReference type="SAM" id="Coils"/>
    </source>
</evidence>
<organism evidence="3 4">
    <name type="scientific">Ceratina calcarata</name>
    <dbReference type="NCBI Taxonomy" id="156304"/>
    <lineage>
        <taxon>Eukaryota</taxon>
        <taxon>Metazoa</taxon>
        <taxon>Ecdysozoa</taxon>
        <taxon>Arthropoda</taxon>
        <taxon>Hexapoda</taxon>
        <taxon>Insecta</taxon>
        <taxon>Pterygota</taxon>
        <taxon>Neoptera</taxon>
        <taxon>Endopterygota</taxon>
        <taxon>Hymenoptera</taxon>
        <taxon>Apocrita</taxon>
        <taxon>Aculeata</taxon>
        <taxon>Apoidea</taxon>
        <taxon>Anthophila</taxon>
        <taxon>Apidae</taxon>
        <taxon>Ceratina</taxon>
        <taxon>Zadontomerus</taxon>
    </lineage>
</organism>
<evidence type="ECO:0000313" key="4">
    <source>
        <dbReference type="RefSeq" id="XP_017883299.2"/>
    </source>
</evidence>
<feature type="compositionally biased region" description="Acidic residues" evidence="2">
    <location>
        <begin position="12"/>
        <end position="24"/>
    </location>
</feature>
<sequence length="1518" mass="166396">MDDEAEKIVLEIPEEEPAEIESPEASEVQLPLENGKTTNNGTRTPSIKSDNGKRSPSIRSENGKTPSVKSDSDKTASIKSDNGKISGNGVEELIEEVTDPYEEKSRSQEELRKLEELSLDGKPTSLEELGRERAQRVKAKIYRQCHRRFREIIGKREMKNEELEKQQGDLKHRLNMLECSMPAVMVWNIWRMSQGNCVPNLKRVMEKQFLGPAAGEVYCPSTPSRHFDCRVREIEAERKQAQKRVEEARALWSEKTSLLEERSKRLEEVKRIQEETKLKIEQLIIEAKRLKEAAKIEDDGSCETGECGVIQCKKKWLEKVPSNASIKSADIVCLDKLQELAQNEYCIKRHIADLESREEAYMRTLQQADELWCKLESDAASTVSALQEQLDMKTAANQQMADRIVALEDVIEQLRARLGLCTGELEKYMSKSKIDALIGRDDDFAEMLDKALRAAPDARDKMVGIEREMMDRDMLAKMDMSDAKLGIHPEDFAYEDERLQEARAYLEKLGFSLSELDKYPDDLVCAADFACNDLVFTETGLTEEEMQALKEGRVTAKMLLEQCGVSVDLELEQEAAGVERIERTVRSEMYEMEETREAVGMMKEREMMIEKSVEEIGVGDQEDDVPADDTTTYEDTTDMEDFVDAPAYTETRVHKRDVDEGEDLSAMEVTTEPSLEFPSEEVVHDESVVVPRTEMLDWQDDVDTIRSTIAECPDCIVVKKDADELAVKMARYTGVSIEDQTITEVTEIADSPREILAPSEIPKPEVPVAVEAKPEVVEAEVTVAPSVEEKIVEAKVAEPDVKVEPEEPPEVLEPPAVAPVEAPPPTAPPVVTPPPAVAPAEAPPPPKAPPAAAPPPTVPSAEAPSPTAPPAVAPPPAMAPAVAPPPAMAPAVAPPPAVAPAEAPVPPKAPPAVTPPPTVPPAVTPPPAVPPAEAPSPTAPPAVTPPPAVAPAEAPPPTIPPAVTPSPTAPPAEVPSPTAPPAEAPPPTAPPAEAPPPGVPPGEAPAVVGIPTEEEKAPTEEEKPPTEIPKLPEEVEALPPEEVEVKTEKVEEVLPEEMKEEVPEVEAPSPPLEEEVAIPVKEEVPVDVEGEPVDVAVVPPEEVPLVEEPPEVPVEELPPEVPVEELPPEVPVEELPPEEVPVEVPVEVLPPEEVPVEELPPEEVPVEVPVEEVPPEVPVEEMPPEVPPEIPVEEMPPEVPEVPPEVPEIPPEEEEEIPPITKMEITQTEITRIETVQVVTQTVVDVDTQTSPRITRHVQPPVTTITKVVDPDSETVQRLLAFAKPLREQQPTAMTYTESAHSHVTTSFQMRTSTPAPDSLAAILHALKPEASMRGPEQEIRSTYYGKPDRKPGDSEDGKCNCCQCGKAMSRSPSQPPSMFKSPSKKSSRKFATPSRDPVMTIDCTCADCKLQKLQETLRSHDPLKERSHKPKKDQKTGASIHELVKSQSRKEKGKKIDQSCMAKIARAKAKEQKSKKCEDKIREEVIDSAGCACSGMIEVPGKPGKFKRVHCACGDPD</sequence>
<accession>A0AAJ7J2K7</accession>
<keyword evidence="3" id="KW-1185">Reference proteome</keyword>
<dbReference type="Proteomes" id="UP000694925">
    <property type="component" value="Unplaced"/>
</dbReference>
<feature type="coiled-coil region" evidence="1">
    <location>
        <begin position="231"/>
        <end position="293"/>
    </location>
</feature>
<feature type="compositionally biased region" description="Basic and acidic residues" evidence="2">
    <location>
        <begin position="1347"/>
        <end position="1359"/>
    </location>
</feature>
<dbReference type="RefSeq" id="XP_017883299.2">
    <property type="nucleotide sequence ID" value="XM_018027810.2"/>
</dbReference>
<feature type="compositionally biased region" description="Basic and acidic residues" evidence="2">
    <location>
        <begin position="1013"/>
        <end position="1033"/>
    </location>
</feature>
<protein>
    <submittedName>
        <fullName evidence="4">Titin-like</fullName>
    </submittedName>
</protein>
<feature type="compositionally biased region" description="Polar residues" evidence="2">
    <location>
        <begin position="35"/>
        <end position="49"/>
    </location>
</feature>
<feature type="compositionally biased region" description="Pro residues" evidence="2">
    <location>
        <begin position="866"/>
        <end position="1003"/>
    </location>
</feature>
<feature type="compositionally biased region" description="Basic and acidic residues" evidence="2">
    <location>
        <begin position="1043"/>
        <end position="1062"/>
    </location>
</feature>
<proteinExistence type="predicted"/>
<gene>
    <name evidence="4" type="primary">LOC108626877</name>
</gene>
<name>A0AAJ7J2K7_9HYME</name>
<feature type="region of interest" description="Disordered" evidence="2">
    <location>
        <begin position="1330"/>
        <end position="1394"/>
    </location>
</feature>
<dbReference type="GeneID" id="108626877"/>
<feature type="region of interest" description="Disordered" evidence="2">
    <location>
        <begin position="1420"/>
        <end position="1440"/>
    </location>
</feature>